<evidence type="ECO:0000256" key="2">
    <source>
        <dbReference type="ARBA" id="ARBA00022525"/>
    </source>
</evidence>
<dbReference type="GO" id="GO:0006958">
    <property type="term" value="P:complement activation, classical pathway"/>
    <property type="evidence" value="ECO:0007669"/>
    <property type="project" value="UniProtKB-KW"/>
</dbReference>
<keyword evidence="8" id="KW-0472">Membrane</keyword>
<dbReference type="InterPro" id="IPR002890">
    <property type="entry name" value="MG2"/>
</dbReference>
<accession>A0A8C6MWP6</accession>
<evidence type="ECO:0000256" key="1">
    <source>
        <dbReference type="ARBA" id="ARBA00004613"/>
    </source>
</evidence>
<evidence type="ECO:0000313" key="11">
    <source>
        <dbReference type="Proteomes" id="UP000694415"/>
    </source>
</evidence>
<dbReference type="InterPro" id="IPR018081">
    <property type="entry name" value="Anaphylatoxin_comp_syst"/>
</dbReference>
<keyword evidence="8" id="KW-0812">Transmembrane</keyword>
<keyword evidence="11" id="KW-1185">Reference proteome</keyword>
<comment type="subcellular location">
    <subcellularLocation>
        <location evidence="1">Secreted</location>
    </subcellularLocation>
</comment>
<dbReference type="PROSITE" id="PS01178">
    <property type="entry name" value="ANAPHYLATOXIN_2"/>
    <property type="match status" value="1"/>
</dbReference>
<keyword evidence="8" id="KW-1133">Transmembrane helix</keyword>
<dbReference type="Gene3D" id="1.20.91.20">
    <property type="entry name" value="Anaphylotoxins (complement system)"/>
    <property type="match status" value="1"/>
</dbReference>
<keyword evidence="3" id="KW-0399">Innate immunity</keyword>
<dbReference type="Gene3D" id="2.60.40.1930">
    <property type="match status" value="2"/>
</dbReference>
<dbReference type="GO" id="GO:0006954">
    <property type="term" value="P:inflammatory response"/>
    <property type="evidence" value="ECO:0007669"/>
    <property type="project" value="UniProtKB-KW"/>
</dbReference>
<keyword evidence="6" id="KW-0179">Complement alternate pathway</keyword>
<evidence type="ECO:0000256" key="3">
    <source>
        <dbReference type="ARBA" id="ARBA00022588"/>
    </source>
</evidence>
<dbReference type="InterPro" id="IPR050473">
    <property type="entry name" value="A2M/Complement_sys"/>
</dbReference>
<dbReference type="InterPro" id="IPR041425">
    <property type="entry name" value="C3/4/5_MG1"/>
</dbReference>
<keyword evidence="3" id="KW-0391">Immunity</keyword>
<evidence type="ECO:0000256" key="7">
    <source>
        <dbReference type="ARBA" id="ARBA00023198"/>
    </source>
</evidence>
<evidence type="ECO:0000259" key="9">
    <source>
        <dbReference type="PROSITE" id="PS01178"/>
    </source>
</evidence>
<dbReference type="InterPro" id="IPR001840">
    <property type="entry name" value="Anaphylatoxn_comp_syst_dom"/>
</dbReference>
<feature type="domain" description="Anaphylatoxin-like" evidence="9">
    <location>
        <begin position="295"/>
        <end position="329"/>
    </location>
</feature>
<keyword evidence="7" id="KW-0395">Inflammatory response</keyword>
<dbReference type="AlphaFoldDB" id="A0A8C6MWP6"/>
<dbReference type="PANTHER" id="PTHR11412:SF83">
    <property type="entry name" value="COMPLEMENT C5"/>
    <property type="match status" value="1"/>
</dbReference>
<dbReference type="SMART" id="SM00104">
    <property type="entry name" value="ANATO"/>
    <property type="match status" value="1"/>
</dbReference>
<dbReference type="PRINTS" id="PR00004">
    <property type="entry name" value="ANAPHYLATOXN"/>
</dbReference>
<organism evidence="10 11">
    <name type="scientific">Mus spicilegus</name>
    <name type="common">Mound-building mouse</name>
    <dbReference type="NCBI Taxonomy" id="10103"/>
    <lineage>
        <taxon>Eukaryota</taxon>
        <taxon>Metazoa</taxon>
        <taxon>Chordata</taxon>
        <taxon>Craniata</taxon>
        <taxon>Vertebrata</taxon>
        <taxon>Euteleostomi</taxon>
        <taxon>Mammalia</taxon>
        <taxon>Eutheria</taxon>
        <taxon>Euarchontoglires</taxon>
        <taxon>Glires</taxon>
        <taxon>Rodentia</taxon>
        <taxon>Myomorpha</taxon>
        <taxon>Muroidea</taxon>
        <taxon>Muridae</taxon>
        <taxon>Murinae</taxon>
        <taxon>Mus</taxon>
        <taxon>Mus</taxon>
    </lineage>
</organism>
<protein>
    <submittedName>
        <fullName evidence="10">Expressed sequence AI182371</fullName>
    </submittedName>
</protein>
<dbReference type="GO" id="GO:0005615">
    <property type="term" value="C:extracellular space"/>
    <property type="evidence" value="ECO:0007669"/>
    <property type="project" value="UniProtKB-ARBA"/>
</dbReference>
<dbReference type="Ensembl" id="ENSMSIT00000023552.1">
    <property type="protein sequence ID" value="ENSMSIP00000018646.1"/>
    <property type="gene ID" value="ENSMSIG00000015637.1"/>
</dbReference>
<evidence type="ECO:0000256" key="4">
    <source>
        <dbReference type="ARBA" id="ARBA00022875"/>
    </source>
</evidence>
<dbReference type="GO" id="GO:0006957">
    <property type="term" value="P:complement activation, alternative pathway"/>
    <property type="evidence" value="ECO:0007669"/>
    <property type="project" value="UniProtKB-KW"/>
</dbReference>
<dbReference type="GO" id="GO:0004866">
    <property type="term" value="F:endopeptidase inhibitor activity"/>
    <property type="evidence" value="ECO:0007669"/>
    <property type="project" value="InterPro"/>
</dbReference>
<keyword evidence="5" id="KW-1015">Disulfide bond</keyword>
<evidence type="ECO:0000313" key="10">
    <source>
        <dbReference type="Ensembl" id="ENSMSIP00000018607.1"/>
    </source>
</evidence>
<dbReference type="Pfam" id="PF01835">
    <property type="entry name" value="MG2"/>
    <property type="match status" value="1"/>
</dbReference>
<evidence type="ECO:0000256" key="6">
    <source>
        <dbReference type="ARBA" id="ARBA00023162"/>
    </source>
</evidence>
<proteinExistence type="predicted"/>
<sequence>MQSSLKEVTDMVLIPSQAMGFWGTLLFLIFLEQSWGQEQTRYIISTPIVFRVGAPENVTVQAHGHTEAFDTTVSVKSYPDENVRYSFSTVNLSPENKFQNTAILTIQAKQLSEGQNSFSNAYLEVVSKHFAKLEIVPIIYDNDSLFVQTDKSVYTPQQPVKVRVYSVNDDLEPATRETVLTFIDPEGSQVDTIEGNNLTGIASFPDFEIPSNPKHGRWTVKAKYREDASTTGTTYFEVKEHDKTYRISIMPTIDLQPEVEKQEAHGMCLHQPTECLRQKINEQASTYKHPMIKKCCYDGARYDIHETCVQRAARVKIGPICVKAFTLCCNMAHQILENSTFKHIHLSSHCFKSFKVILENKASGHV</sequence>
<dbReference type="GeneTree" id="ENSGT00940000155670"/>
<name>A0A8C6MWP6_MUSSI</name>
<dbReference type="Pfam" id="PF01821">
    <property type="entry name" value="ANATO"/>
    <property type="match status" value="1"/>
</dbReference>
<dbReference type="SUPFAM" id="SSF47686">
    <property type="entry name" value="Anaphylotoxins (complement system)"/>
    <property type="match status" value="1"/>
</dbReference>
<dbReference type="Ensembl" id="ENSMSIT00000023506.1">
    <property type="protein sequence ID" value="ENSMSIP00000018607.1"/>
    <property type="gene ID" value="ENSMSIG00000015637.1"/>
</dbReference>
<dbReference type="CDD" id="cd00017">
    <property type="entry name" value="ANATO"/>
    <property type="match status" value="1"/>
</dbReference>
<evidence type="ECO:0000256" key="8">
    <source>
        <dbReference type="SAM" id="Phobius"/>
    </source>
</evidence>
<keyword evidence="2" id="KW-0964">Secreted</keyword>
<dbReference type="PANTHER" id="PTHR11412">
    <property type="entry name" value="MACROGLOBULIN / COMPLEMENT"/>
    <property type="match status" value="1"/>
</dbReference>
<dbReference type="Pfam" id="PF17790">
    <property type="entry name" value="MG1"/>
    <property type="match status" value="1"/>
</dbReference>
<keyword evidence="4" id="KW-0180">Complement pathway</keyword>
<reference evidence="10" key="1">
    <citation type="submission" date="2025-05" db="UniProtKB">
        <authorList>
            <consortium name="Ensembl"/>
        </authorList>
    </citation>
    <scope>IDENTIFICATION</scope>
</reference>
<evidence type="ECO:0000256" key="5">
    <source>
        <dbReference type="ARBA" id="ARBA00023157"/>
    </source>
</evidence>
<dbReference type="InterPro" id="IPR000020">
    <property type="entry name" value="Anaphylatoxin/fibulin"/>
</dbReference>
<dbReference type="Proteomes" id="UP000694415">
    <property type="component" value="Unplaced"/>
</dbReference>
<feature type="transmembrane region" description="Helical" evidence="8">
    <location>
        <begin position="12"/>
        <end position="31"/>
    </location>
</feature>